<protein>
    <recommendedName>
        <fullName evidence="3">Recombinase domain-containing protein</fullName>
    </recommendedName>
</protein>
<dbReference type="PANTHER" id="PTHR30461:SF2">
    <property type="entry name" value="SERINE RECOMBINASE PINE-RELATED"/>
    <property type="match status" value="1"/>
</dbReference>
<dbReference type="GO" id="GO:0000150">
    <property type="term" value="F:DNA strand exchange activity"/>
    <property type="evidence" value="ECO:0007669"/>
    <property type="project" value="InterPro"/>
</dbReference>
<dbReference type="InterPro" id="IPR050639">
    <property type="entry name" value="SSR_resolvase"/>
</dbReference>
<evidence type="ECO:0000313" key="4">
    <source>
        <dbReference type="EMBL" id="OGD03156.1"/>
    </source>
</evidence>
<organism evidence="4 5">
    <name type="scientific">Candidatus Amesbacteria bacterium RIFCSPLOWO2_01_FULL_48_25</name>
    <dbReference type="NCBI Taxonomy" id="1797259"/>
    <lineage>
        <taxon>Bacteria</taxon>
        <taxon>Candidatus Amesiibacteriota</taxon>
    </lineage>
</organism>
<dbReference type="Pfam" id="PF07508">
    <property type="entry name" value="Recombinase"/>
    <property type="match status" value="1"/>
</dbReference>
<evidence type="ECO:0000256" key="2">
    <source>
        <dbReference type="ARBA" id="ARBA00023172"/>
    </source>
</evidence>
<proteinExistence type="predicted"/>
<dbReference type="AlphaFoldDB" id="A0A1F4ZB67"/>
<name>A0A1F4ZB67_9BACT</name>
<dbReference type="PANTHER" id="PTHR30461">
    <property type="entry name" value="DNA-INVERTASE FROM LAMBDOID PROPHAGE"/>
    <property type="match status" value="1"/>
</dbReference>
<keyword evidence="1" id="KW-0238">DNA-binding</keyword>
<evidence type="ECO:0000256" key="1">
    <source>
        <dbReference type="ARBA" id="ARBA00023125"/>
    </source>
</evidence>
<comment type="caution">
    <text evidence="4">The sequence shown here is derived from an EMBL/GenBank/DDBJ whole genome shotgun (WGS) entry which is preliminary data.</text>
</comment>
<evidence type="ECO:0000259" key="3">
    <source>
        <dbReference type="Pfam" id="PF07508"/>
    </source>
</evidence>
<dbReference type="Gene3D" id="3.90.1750.20">
    <property type="entry name" value="Putative Large Serine Recombinase, Chain B, Domain 2"/>
    <property type="match status" value="1"/>
</dbReference>
<sequence>MIKYAERKGLKTKTGKHLGKSHLYNVLTSPTYYGQFYQDGILYQGNYEPIIDKTLWDMIQKALKNRSKPKVNSWDTDWNGLAYCGVCGCAITISNKVKHFKRTDRTVTYSYAHCTHRRGDCVQPPIPVKAFGQMVLEAVSKITIDKEAWTLGVQLLKEKHKHETNTNLNQLKNYETEYHTYQAKLNKLVDMRANEELTKDEFMVQKNDVLKEIAGVEARINDTKLSARSWLELTEEYLNNAFNAKDIMQDGTAEEKRKLILSVGENLILKDKTMQFSFKQPYDVLLLPKYRTNVLGD</sequence>
<evidence type="ECO:0000313" key="5">
    <source>
        <dbReference type="Proteomes" id="UP000177080"/>
    </source>
</evidence>
<accession>A0A1F4ZB67</accession>
<dbReference type="InterPro" id="IPR011109">
    <property type="entry name" value="DNA_bind_recombinase_dom"/>
</dbReference>
<feature type="domain" description="Recombinase" evidence="3">
    <location>
        <begin position="3"/>
        <end position="66"/>
    </location>
</feature>
<dbReference type="STRING" id="1797259.A2989_02355"/>
<dbReference type="GO" id="GO:0003677">
    <property type="term" value="F:DNA binding"/>
    <property type="evidence" value="ECO:0007669"/>
    <property type="project" value="UniProtKB-KW"/>
</dbReference>
<gene>
    <name evidence="4" type="ORF">A2989_02355</name>
</gene>
<reference evidence="4 5" key="1">
    <citation type="journal article" date="2016" name="Nat. Commun.">
        <title>Thousands of microbial genomes shed light on interconnected biogeochemical processes in an aquifer system.</title>
        <authorList>
            <person name="Anantharaman K."/>
            <person name="Brown C.T."/>
            <person name="Hug L.A."/>
            <person name="Sharon I."/>
            <person name="Castelle C.J."/>
            <person name="Probst A.J."/>
            <person name="Thomas B.C."/>
            <person name="Singh A."/>
            <person name="Wilkins M.J."/>
            <person name="Karaoz U."/>
            <person name="Brodie E.L."/>
            <person name="Williams K.H."/>
            <person name="Hubbard S.S."/>
            <person name="Banfield J.F."/>
        </authorList>
    </citation>
    <scope>NUCLEOTIDE SEQUENCE [LARGE SCALE GENOMIC DNA]</scope>
</reference>
<dbReference type="Proteomes" id="UP000177080">
    <property type="component" value="Unassembled WGS sequence"/>
</dbReference>
<dbReference type="InterPro" id="IPR038109">
    <property type="entry name" value="DNA_bind_recomb_sf"/>
</dbReference>
<keyword evidence="2" id="KW-0233">DNA recombination</keyword>
<dbReference type="EMBL" id="MEXN01000008">
    <property type="protein sequence ID" value="OGD03156.1"/>
    <property type="molecule type" value="Genomic_DNA"/>
</dbReference>